<comment type="caution">
    <text evidence="1">The sequence shown here is derived from an EMBL/GenBank/DDBJ whole genome shotgun (WGS) entry which is preliminary data.</text>
</comment>
<sequence length="271" mass="29700">MYQLFPNTQGNIQINPSASNYEDGLRIARTVESTGGSSIFLGRSIASIVGSIAGQWQIFTPPSSYVNNPLSFEITMASYSGDTTRGLQISDNVYTLTFNGNGFVDIPTDQTITSIKTFGKLLQVNPTVNDTFNKSKRISRNQTNQWSNIQFDRDPNSNSGKIDNQWLVRSIGNNGANPLGFVIVKAGQEGQADRGLQISADGNTLTFNCQVIAGGSVNQSQGKSILWGTNSTGTNGGFYSNGTTIFRRDHPLQFDPFYQNQWKIINQKKKS</sequence>
<evidence type="ECO:0000313" key="2">
    <source>
        <dbReference type="Proteomes" id="UP000324800"/>
    </source>
</evidence>
<dbReference type="EMBL" id="SNRW01002662">
    <property type="protein sequence ID" value="KAA6392090.1"/>
    <property type="molecule type" value="Genomic_DNA"/>
</dbReference>
<proteinExistence type="predicted"/>
<feature type="non-terminal residue" evidence="1">
    <location>
        <position position="271"/>
    </location>
</feature>
<dbReference type="AlphaFoldDB" id="A0A5J4WBA8"/>
<gene>
    <name evidence="1" type="ORF">EZS28_012384</name>
</gene>
<evidence type="ECO:0000313" key="1">
    <source>
        <dbReference type="EMBL" id="KAA6392090.1"/>
    </source>
</evidence>
<accession>A0A5J4WBA8</accession>
<organism evidence="1 2">
    <name type="scientific">Streblomastix strix</name>
    <dbReference type="NCBI Taxonomy" id="222440"/>
    <lineage>
        <taxon>Eukaryota</taxon>
        <taxon>Metamonada</taxon>
        <taxon>Preaxostyla</taxon>
        <taxon>Oxymonadida</taxon>
        <taxon>Streblomastigidae</taxon>
        <taxon>Streblomastix</taxon>
    </lineage>
</organism>
<dbReference type="Proteomes" id="UP000324800">
    <property type="component" value="Unassembled WGS sequence"/>
</dbReference>
<name>A0A5J4WBA8_9EUKA</name>
<protein>
    <submittedName>
        <fullName evidence="1">Uncharacterized protein</fullName>
    </submittedName>
</protein>
<reference evidence="1 2" key="1">
    <citation type="submission" date="2019-03" db="EMBL/GenBank/DDBJ databases">
        <title>Single cell metagenomics reveals metabolic interactions within the superorganism composed of flagellate Streblomastix strix and complex community of Bacteroidetes bacteria on its surface.</title>
        <authorList>
            <person name="Treitli S.C."/>
            <person name="Kolisko M."/>
            <person name="Husnik F."/>
            <person name="Keeling P."/>
            <person name="Hampl V."/>
        </authorList>
    </citation>
    <scope>NUCLEOTIDE SEQUENCE [LARGE SCALE GENOMIC DNA]</scope>
    <source>
        <strain evidence="1">ST1C</strain>
    </source>
</reference>